<accession>A0A516G9K9</accession>
<dbReference type="Proteomes" id="UP000315395">
    <property type="component" value="Chromosome"/>
</dbReference>
<dbReference type="EMBL" id="CP041616">
    <property type="protein sequence ID" value="QDO88208.1"/>
    <property type="molecule type" value="Genomic_DNA"/>
</dbReference>
<evidence type="ECO:0000313" key="2">
    <source>
        <dbReference type="EMBL" id="QDO88208.1"/>
    </source>
</evidence>
<dbReference type="NCBIfam" id="NF004168">
    <property type="entry name" value="PRK05634.1"/>
    <property type="match status" value="1"/>
</dbReference>
<dbReference type="PANTHER" id="PTHR46832:SF1">
    <property type="entry name" value="5'-METHYLTHIOADENOSINE_S-ADENOSYLHOMOCYSTEINE NUCLEOSIDASE"/>
    <property type="match status" value="1"/>
</dbReference>
<dbReference type="Gene3D" id="3.40.50.1580">
    <property type="entry name" value="Nucleoside phosphorylase domain"/>
    <property type="match status" value="1"/>
</dbReference>
<proteinExistence type="predicted"/>
<sequence>MSHLSPEAGVVLARAASTVGRCQPPRVRASRRRVPAVTRYLIVSATRAEAAYVPEGLPLVITGVGKTAAATAVTRALMEIERDDLMVLNIGTAGALRPEREGLFVPGRVINHDISAAALRAFDYDPREELAVGDGGLATDDSVLASGDTFVADPLVRDQLAERADLVDMEGYAVAYACDALGVPVHLIKHVSDSADADAMDWPDLVDASAQVLGAYLADLVAQS</sequence>
<dbReference type="Pfam" id="PF01048">
    <property type="entry name" value="PNP_UDP_1"/>
    <property type="match status" value="1"/>
</dbReference>
<dbReference type="InterPro" id="IPR000845">
    <property type="entry name" value="Nucleoside_phosphorylase_d"/>
</dbReference>
<dbReference type="SUPFAM" id="SSF53167">
    <property type="entry name" value="Purine and uridine phosphorylases"/>
    <property type="match status" value="1"/>
</dbReference>
<dbReference type="PANTHER" id="PTHR46832">
    <property type="entry name" value="5'-METHYLTHIOADENOSINE/S-ADENOSYLHOMOCYSTEINE NUCLEOSIDASE"/>
    <property type="match status" value="1"/>
</dbReference>
<dbReference type="GO" id="GO:0005829">
    <property type="term" value="C:cytosol"/>
    <property type="evidence" value="ECO:0007669"/>
    <property type="project" value="TreeGrafter"/>
</dbReference>
<reference evidence="2 3" key="1">
    <citation type="submission" date="2019-07" db="EMBL/GenBank/DDBJ databases">
        <title>complete genome sequencing of Ornithinimicrobium sp. H23M54.</title>
        <authorList>
            <person name="Bae J.-W."/>
            <person name="Lee S.-Y."/>
        </authorList>
    </citation>
    <scope>NUCLEOTIDE SEQUENCE [LARGE SCALE GENOMIC DNA]</scope>
    <source>
        <strain evidence="2 3">H23M54</strain>
    </source>
</reference>
<dbReference type="AlphaFoldDB" id="A0A516G9K9"/>
<dbReference type="InterPro" id="IPR035994">
    <property type="entry name" value="Nucleoside_phosphorylase_sf"/>
</dbReference>
<dbReference type="KEGG" id="orz:FNH13_07510"/>
<keyword evidence="3" id="KW-1185">Reference proteome</keyword>
<dbReference type="GO" id="GO:0009116">
    <property type="term" value="P:nucleoside metabolic process"/>
    <property type="evidence" value="ECO:0007669"/>
    <property type="project" value="InterPro"/>
</dbReference>
<evidence type="ECO:0000313" key="3">
    <source>
        <dbReference type="Proteomes" id="UP000315395"/>
    </source>
</evidence>
<organism evidence="2 3">
    <name type="scientific">Ornithinimicrobium ciconiae</name>
    <dbReference type="NCBI Taxonomy" id="2594265"/>
    <lineage>
        <taxon>Bacteria</taxon>
        <taxon>Bacillati</taxon>
        <taxon>Actinomycetota</taxon>
        <taxon>Actinomycetes</taxon>
        <taxon>Micrococcales</taxon>
        <taxon>Ornithinimicrobiaceae</taxon>
        <taxon>Ornithinimicrobium</taxon>
    </lineage>
</organism>
<dbReference type="OrthoDB" id="3852236at2"/>
<evidence type="ECO:0000259" key="1">
    <source>
        <dbReference type="Pfam" id="PF01048"/>
    </source>
</evidence>
<name>A0A516G9K9_9MICO</name>
<feature type="domain" description="Nucleoside phosphorylase" evidence="1">
    <location>
        <begin position="59"/>
        <end position="215"/>
    </location>
</feature>
<dbReference type="GO" id="GO:0019284">
    <property type="term" value="P:L-methionine salvage from S-adenosylmethionine"/>
    <property type="evidence" value="ECO:0007669"/>
    <property type="project" value="TreeGrafter"/>
</dbReference>
<gene>
    <name evidence="2" type="ORF">FNH13_07510</name>
</gene>
<protein>
    <submittedName>
        <fullName evidence="2">Nucleosidase</fullName>
    </submittedName>
</protein>
<dbReference type="GO" id="GO:0008930">
    <property type="term" value="F:methylthioadenosine nucleosidase activity"/>
    <property type="evidence" value="ECO:0007669"/>
    <property type="project" value="TreeGrafter"/>
</dbReference>
<dbReference type="GO" id="GO:0008782">
    <property type="term" value="F:adenosylhomocysteine nucleosidase activity"/>
    <property type="evidence" value="ECO:0007669"/>
    <property type="project" value="TreeGrafter"/>
</dbReference>